<organism evidence="1 2">
    <name type="scientific">Joostella atrarenae</name>
    <dbReference type="NCBI Taxonomy" id="679257"/>
    <lineage>
        <taxon>Bacteria</taxon>
        <taxon>Pseudomonadati</taxon>
        <taxon>Bacteroidota</taxon>
        <taxon>Flavobacteriia</taxon>
        <taxon>Flavobacteriales</taxon>
        <taxon>Flavobacteriaceae</taxon>
        <taxon>Joostella</taxon>
    </lineage>
</organism>
<gene>
    <name evidence="1" type="ORF">JM658_16845</name>
</gene>
<dbReference type="RefSeq" id="WP_236961049.1">
    <property type="nucleotide sequence ID" value="NZ_JAETXX010000029.1"/>
</dbReference>
<evidence type="ECO:0000313" key="1">
    <source>
        <dbReference type="EMBL" id="MCF8716492.1"/>
    </source>
</evidence>
<evidence type="ECO:0008006" key="3">
    <source>
        <dbReference type="Google" id="ProtNLM"/>
    </source>
</evidence>
<reference evidence="1 2" key="1">
    <citation type="submission" date="2021-01" db="EMBL/GenBank/DDBJ databases">
        <title>Genome sequencing of Joostella atrarenae M1-2 (= KCTC 23194).</title>
        <authorList>
            <person name="Zakaria M.R."/>
            <person name="Lam M.Q."/>
            <person name="Chong C.S."/>
        </authorList>
    </citation>
    <scope>NUCLEOTIDE SEQUENCE [LARGE SCALE GENOMIC DNA]</scope>
    <source>
        <strain evidence="1 2">M1-2</strain>
    </source>
</reference>
<evidence type="ECO:0000313" key="2">
    <source>
        <dbReference type="Proteomes" id="UP000829517"/>
    </source>
</evidence>
<dbReference type="Proteomes" id="UP000829517">
    <property type="component" value="Unassembled WGS sequence"/>
</dbReference>
<name>A0ABS9J7T5_9FLAO</name>
<proteinExistence type="predicted"/>
<keyword evidence="2" id="KW-1185">Reference proteome</keyword>
<dbReference type="EMBL" id="JAETXX010000029">
    <property type="protein sequence ID" value="MCF8716492.1"/>
    <property type="molecule type" value="Genomic_DNA"/>
</dbReference>
<comment type="caution">
    <text evidence="1">The sequence shown here is derived from an EMBL/GenBank/DDBJ whole genome shotgun (WGS) entry which is preliminary data.</text>
</comment>
<protein>
    <recommendedName>
        <fullName evidence="3">HEAT repeat domain-containing protein</fullName>
    </recommendedName>
</protein>
<sequence length="358" mass="42289">MSTYKEVFREIENSKDKRKISNLLNSLIGKKPEEEYISQIIQLTEKVSDIKYSAINLLSDFNSENLEEFFLSKIDNESNKLIITRLIRGLNLNGKEKAFEFLLDYFKKTKSVDIKSQIIQTLRVIYSRNEICVENIERLKKIIGNDYPFFQGYWTKLKQAKKITKENLALESRSQLEKNKLNLIYKESEAYDIHISIEKMKKDFIRYINVYCICKNHQSSFSELYTPNEFYISENIQFNDLFEGTKVMRPDEKSMDIIDLLQNNLLPKLLRRVELFEHLGQMKYSDFIKNENKICKTLFGGTSDFVISHLLTQYFDVFRNNNDKSQYSGLVIQKWKNTGRESFAIIDYLEKQKAGNNV</sequence>
<accession>A0ABS9J7T5</accession>